<dbReference type="GO" id="GO:0003724">
    <property type="term" value="F:RNA helicase activity"/>
    <property type="evidence" value="ECO:0007669"/>
    <property type="project" value="UniProtKB-EC"/>
</dbReference>
<keyword evidence="8 12" id="KW-0175">Coiled coil</keyword>
<name>A0ABR3AA90_9AGAR</name>
<evidence type="ECO:0000256" key="11">
    <source>
        <dbReference type="ARBA" id="ARBA00023242"/>
    </source>
</evidence>
<keyword evidence="15" id="KW-0378">Hydrolase</keyword>
<sequence length="921" mass="105196">MPKRRVAADSDDERELDASQNTKRARTADDSDEEQETRQRGRVKRNKGKGKARAEPDEDQAEDEEVEDDNEDVDAEAFEEQYGETVFQNLQAKRNKAGYGGVADYGIIESIEMHQFMCHKSLSFNFGPNINFIIGHNGSGKSAVLSAITVALGGKTASTGRGSGLKSFIREGQQVAEVTICLKNQGEEAYKPEEYGNSIFITRRFTTQGSSSWKIKGKNGHVVSNKKEELAAICDHMNIQVDNPMNVLTQDAARQFLSSSTAAEKYQFFLRGTQLSQLSAEYETCLENITNTTKVLEHKRSAIPDLESAFKEATLKFEEASKAREQQKRIDDLKRELAWAHVNMKQRELEEKVGEVEKQARRLEKIQEEINKAEVNHCNVSKNAGRLDINVPLQKEFDKTNDEVKRLEQELEEFGTQDELKETYQEAKQKVANQRREIAECKNDKRTMNDSINVLIRTIEALQQQIDTETQRMTANTQAKRDEHQRKLTAAKEVTETEEAKLAELAATIRSLTEEVDAVKKEGETKGAELDALRQRITDCRNMITRCNDMEKNRYVAYGNGIGFIVQKISQMKWHGQTPLGPLGEYVKVKDPKKWAPLLRKQLGRLLTAFAVTDSRDQKTLKGLLNETKNSHITIIIYEQDLFDYSRGEPHADFLTVLRALEFSDEYVKRIFINQRAIERMMLGENRRVGEDVLRQNGSGQAWTADGFDIRRFGEGGGSTNPINFGRRDGNSELLLTGKASDEKGRYESERQTAEAQHQPLAQEVNQLKLKYHKLRTEIEAKKQEHASTHRRVSQAKGRQRAIEEEAQEEIPIDIQTIEGTKYEHEQEKEDLENQFHDVSNRIEELSKTMMEYQRNEHDLRQKVDSWKFQHTELVNKVSDAATARLTAQTHKKHFEDKLKEEQSGLDKQNEGLATLQAEFT</sequence>
<comment type="subcellular location">
    <subcellularLocation>
        <location evidence="2">Chromosome</location>
    </subcellularLocation>
    <subcellularLocation>
        <location evidence="1">Nucleus</location>
    </subcellularLocation>
</comment>
<reference evidence="15 16" key="1">
    <citation type="submission" date="2024-05" db="EMBL/GenBank/DDBJ databases">
        <title>A draft genome resource for the thread blight pathogen Marasmius tenuissimus strain MS-2.</title>
        <authorList>
            <person name="Yulfo-Soto G.E."/>
            <person name="Baruah I.K."/>
            <person name="Amoako-Attah I."/>
            <person name="Bukari Y."/>
            <person name="Meinhardt L.W."/>
            <person name="Bailey B.A."/>
            <person name="Cohen S.P."/>
        </authorList>
    </citation>
    <scope>NUCLEOTIDE SEQUENCE [LARGE SCALE GENOMIC DNA]</scope>
    <source>
        <strain evidence="15 16">MS-2</strain>
    </source>
</reference>
<dbReference type="Proteomes" id="UP001437256">
    <property type="component" value="Unassembled WGS sequence"/>
</dbReference>
<accession>A0ABR3AA90</accession>
<dbReference type="InterPro" id="IPR027417">
    <property type="entry name" value="P-loop_NTPase"/>
</dbReference>
<evidence type="ECO:0000256" key="3">
    <source>
        <dbReference type="ARBA" id="ARBA00006793"/>
    </source>
</evidence>
<keyword evidence="16" id="KW-1185">Reference proteome</keyword>
<evidence type="ECO:0000256" key="5">
    <source>
        <dbReference type="ARBA" id="ARBA00022741"/>
    </source>
</evidence>
<evidence type="ECO:0000256" key="6">
    <source>
        <dbReference type="ARBA" id="ARBA00022763"/>
    </source>
</evidence>
<dbReference type="PANTHER" id="PTHR19306">
    <property type="entry name" value="STRUCTURAL MAINTENANCE OF CHROMOSOMES 5,6 SMC5, SMC6"/>
    <property type="match status" value="1"/>
</dbReference>
<feature type="compositionally biased region" description="Basic residues" evidence="13">
    <location>
        <begin position="40"/>
        <end position="51"/>
    </location>
</feature>
<evidence type="ECO:0000313" key="15">
    <source>
        <dbReference type="EMBL" id="KAL0069909.1"/>
    </source>
</evidence>
<evidence type="ECO:0000256" key="1">
    <source>
        <dbReference type="ARBA" id="ARBA00004123"/>
    </source>
</evidence>
<feature type="compositionally biased region" description="Acidic residues" evidence="13">
    <location>
        <begin position="56"/>
        <end position="72"/>
    </location>
</feature>
<evidence type="ECO:0000256" key="12">
    <source>
        <dbReference type="SAM" id="Coils"/>
    </source>
</evidence>
<keyword evidence="11" id="KW-0539">Nucleus</keyword>
<evidence type="ECO:0000259" key="14">
    <source>
        <dbReference type="Pfam" id="PF13476"/>
    </source>
</evidence>
<dbReference type="PANTHER" id="PTHR19306:SF6">
    <property type="entry name" value="STRUCTURAL MAINTENANCE OF CHROMOSOMES PROTEIN 6"/>
    <property type="match status" value="1"/>
</dbReference>
<dbReference type="SUPFAM" id="SSF52540">
    <property type="entry name" value="P-loop containing nucleoside triphosphate hydrolases"/>
    <property type="match status" value="1"/>
</dbReference>
<dbReference type="Pfam" id="PF13476">
    <property type="entry name" value="AAA_23"/>
    <property type="match status" value="1"/>
</dbReference>
<keyword evidence="6" id="KW-0227">DNA damage</keyword>
<keyword evidence="10" id="KW-0234">DNA repair</keyword>
<feature type="coiled-coil region" evidence="12">
    <location>
        <begin position="815"/>
        <end position="863"/>
    </location>
</feature>
<keyword evidence="9" id="KW-0233">DNA recombination</keyword>
<keyword evidence="4" id="KW-0158">Chromosome</keyword>
<dbReference type="InterPro" id="IPR038729">
    <property type="entry name" value="Rad50/SbcC_AAA"/>
</dbReference>
<gene>
    <name evidence="15" type="primary">smc6</name>
    <name evidence="15" type="ORF">AAF712_003179</name>
</gene>
<feature type="region of interest" description="Disordered" evidence="13">
    <location>
        <begin position="1"/>
        <end position="72"/>
    </location>
</feature>
<protein>
    <submittedName>
        <fullName evidence="15">Structural maintenance of chromosomes protein 6</fullName>
        <ecNumber evidence="15">3.6.4.13</ecNumber>
    </submittedName>
</protein>
<feature type="region of interest" description="Disordered" evidence="13">
    <location>
        <begin position="895"/>
        <end position="921"/>
    </location>
</feature>
<organism evidence="15 16">
    <name type="scientific">Marasmius tenuissimus</name>
    <dbReference type="NCBI Taxonomy" id="585030"/>
    <lineage>
        <taxon>Eukaryota</taxon>
        <taxon>Fungi</taxon>
        <taxon>Dikarya</taxon>
        <taxon>Basidiomycota</taxon>
        <taxon>Agaricomycotina</taxon>
        <taxon>Agaricomycetes</taxon>
        <taxon>Agaricomycetidae</taxon>
        <taxon>Agaricales</taxon>
        <taxon>Marasmiineae</taxon>
        <taxon>Marasmiaceae</taxon>
        <taxon>Marasmius</taxon>
    </lineage>
</organism>
<evidence type="ECO:0000256" key="2">
    <source>
        <dbReference type="ARBA" id="ARBA00004286"/>
    </source>
</evidence>
<evidence type="ECO:0000256" key="7">
    <source>
        <dbReference type="ARBA" id="ARBA00022840"/>
    </source>
</evidence>
<evidence type="ECO:0000256" key="8">
    <source>
        <dbReference type="ARBA" id="ARBA00023054"/>
    </source>
</evidence>
<dbReference type="EMBL" id="JBBXMP010000010">
    <property type="protein sequence ID" value="KAL0069909.1"/>
    <property type="molecule type" value="Genomic_DNA"/>
</dbReference>
<feature type="domain" description="Rad50/SbcC-type AAA" evidence="14">
    <location>
        <begin position="110"/>
        <end position="371"/>
    </location>
</feature>
<evidence type="ECO:0000256" key="9">
    <source>
        <dbReference type="ARBA" id="ARBA00023172"/>
    </source>
</evidence>
<comment type="similarity">
    <text evidence="3">Belongs to the SMC family. SMC6 subfamily.</text>
</comment>
<evidence type="ECO:0000256" key="10">
    <source>
        <dbReference type="ARBA" id="ARBA00023204"/>
    </source>
</evidence>
<proteinExistence type="inferred from homology"/>
<evidence type="ECO:0000256" key="4">
    <source>
        <dbReference type="ARBA" id="ARBA00022454"/>
    </source>
</evidence>
<evidence type="ECO:0000313" key="16">
    <source>
        <dbReference type="Proteomes" id="UP001437256"/>
    </source>
</evidence>
<evidence type="ECO:0000256" key="13">
    <source>
        <dbReference type="SAM" id="MobiDB-lite"/>
    </source>
</evidence>
<feature type="compositionally biased region" description="Basic and acidic residues" evidence="13">
    <location>
        <begin position="895"/>
        <end position="910"/>
    </location>
</feature>
<feature type="non-terminal residue" evidence="15">
    <location>
        <position position="921"/>
    </location>
</feature>
<comment type="caution">
    <text evidence="15">The sequence shown here is derived from an EMBL/GenBank/DDBJ whole genome shotgun (WGS) entry which is preliminary data.</text>
</comment>
<dbReference type="GO" id="GO:0016787">
    <property type="term" value="F:hydrolase activity"/>
    <property type="evidence" value="ECO:0007669"/>
    <property type="project" value="UniProtKB-KW"/>
</dbReference>
<feature type="coiled-coil region" evidence="12">
    <location>
        <begin position="316"/>
        <end position="522"/>
    </location>
</feature>
<dbReference type="Gene3D" id="3.40.50.300">
    <property type="entry name" value="P-loop containing nucleotide triphosphate hydrolases"/>
    <property type="match status" value="1"/>
</dbReference>
<keyword evidence="5" id="KW-0547">Nucleotide-binding</keyword>
<dbReference type="EC" id="3.6.4.13" evidence="15"/>
<keyword evidence="7" id="KW-0067">ATP-binding</keyword>